<gene>
    <name evidence="1" type="ORF">ACAOBT_LOCUS31757</name>
</gene>
<evidence type="ECO:0000313" key="2">
    <source>
        <dbReference type="Proteomes" id="UP001152888"/>
    </source>
</evidence>
<reference evidence="1" key="1">
    <citation type="submission" date="2022-03" db="EMBL/GenBank/DDBJ databases">
        <authorList>
            <person name="Sayadi A."/>
        </authorList>
    </citation>
    <scope>NUCLEOTIDE SEQUENCE</scope>
</reference>
<evidence type="ECO:0000313" key="1">
    <source>
        <dbReference type="EMBL" id="CAH2010764.1"/>
    </source>
</evidence>
<comment type="caution">
    <text evidence="1">The sequence shown here is derived from an EMBL/GenBank/DDBJ whole genome shotgun (WGS) entry which is preliminary data.</text>
</comment>
<dbReference type="AlphaFoldDB" id="A0A9P0Q6G0"/>
<accession>A0A9P0Q6G0</accession>
<sequence length="66" mass="7883">MEKFGSSHNLRMNPLKINMLVYAKRTKKNTLKRDTDIHLKGFDQHQFDSLDPPMFEYPSYAGRFYN</sequence>
<name>A0A9P0Q6G0_ACAOB</name>
<keyword evidence="2" id="KW-1185">Reference proteome</keyword>
<dbReference type="EMBL" id="CAKOFQ010008003">
    <property type="protein sequence ID" value="CAH2010764.1"/>
    <property type="molecule type" value="Genomic_DNA"/>
</dbReference>
<dbReference type="Proteomes" id="UP001152888">
    <property type="component" value="Unassembled WGS sequence"/>
</dbReference>
<protein>
    <submittedName>
        <fullName evidence="1">Uncharacterized protein</fullName>
    </submittedName>
</protein>
<organism evidence="1 2">
    <name type="scientific">Acanthoscelides obtectus</name>
    <name type="common">Bean weevil</name>
    <name type="synonym">Bruchus obtectus</name>
    <dbReference type="NCBI Taxonomy" id="200917"/>
    <lineage>
        <taxon>Eukaryota</taxon>
        <taxon>Metazoa</taxon>
        <taxon>Ecdysozoa</taxon>
        <taxon>Arthropoda</taxon>
        <taxon>Hexapoda</taxon>
        <taxon>Insecta</taxon>
        <taxon>Pterygota</taxon>
        <taxon>Neoptera</taxon>
        <taxon>Endopterygota</taxon>
        <taxon>Coleoptera</taxon>
        <taxon>Polyphaga</taxon>
        <taxon>Cucujiformia</taxon>
        <taxon>Chrysomeloidea</taxon>
        <taxon>Chrysomelidae</taxon>
        <taxon>Bruchinae</taxon>
        <taxon>Bruchini</taxon>
        <taxon>Acanthoscelides</taxon>
    </lineage>
</organism>
<proteinExistence type="predicted"/>